<dbReference type="Proteomes" id="UP000184029">
    <property type="component" value="Unassembled WGS sequence"/>
</dbReference>
<gene>
    <name evidence="1" type="ORF">SAMN02745208_02426</name>
</gene>
<dbReference type="KEGG" id="bcoa:BF29_3109"/>
<sequence length="87" mass="9367">MGNLVINGVASSNGGTFGDVILKNISNHGSPLLSPGNPVLETVCFPNERQCDERVLHRTAFRLVLQGTQPCRILYTFSPSEGTLPNV</sequence>
<evidence type="ECO:0000313" key="1">
    <source>
        <dbReference type="EMBL" id="SHF64627.1"/>
    </source>
</evidence>
<name>A0A8B4BWM5_HEYCO</name>
<evidence type="ECO:0000313" key="2">
    <source>
        <dbReference type="Proteomes" id="UP000184029"/>
    </source>
</evidence>
<proteinExistence type="predicted"/>
<reference evidence="1 2" key="1">
    <citation type="submission" date="2016-11" db="EMBL/GenBank/DDBJ databases">
        <authorList>
            <person name="Varghese N."/>
            <person name="Submissions S."/>
        </authorList>
    </citation>
    <scope>NUCLEOTIDE SEQUENCE [LARGE SCALE GENOMIC DNA]</scope>
    <source>
        <strain evidence="1 2">DSM 1</strain>
    </source>
</reference>
<comment type="caution">
    <text evidence="1">The sequence shown here is derived from an EMBL/GenBank/DDBJ whole genome shotgun (WGS) entry which is preliminary data.</text>
</comment>
<dbReference type="EMBL" id="FQUB01000058">
    <property type="protein sequence ID" value="SHF64627.1"/>
    <property type="molecule type" value="Genomic_DNA"/>
</dbReference>
<protein>
    <submittedName>
        <fullName evidence="1">Uncharacterized protein</fullName>
    </submittedName>
</protein>
<accession>A0A8B4BWM5</accession>
<organism evidence="1 2">
    <name type="scientific">Heyndrickxia coagulans DSM 1 = ATCC 7050</name>
    <dbReference type="NCBI Taxonomy" id="1121088"/>
    <lineage>
        <taxon>Bacteria</taxon>
        <taxon>Bacillati</taxon>
        <taxon>Bacillota</taxon>
        <taxon>Bacilli</taxon>
        <taxon>Bacillales</taxon>
        <taxon>Bacillaceae</taxon>
        <taxon>Heyndrickxia</taxon>
    </lineage>
</organism>
<dbReference type="AlphaFoldDB" id="A0A8B4BWM5"/>